<evidence type="ECO:0000313" key="2">
    <source>
        <dbReference type="Proteomes" id="UP000198287"/>
    </source>
</evidence>
<name>A0A226D0B2_FOLCA</name>
<evidence type="ECO:0000313" key="1">
    <source>
        <dbReference type="EMBL" id="OXA38659.1"/>
    </source>
</evidence>
<gene>
    <name evidence="1" type="ORF">Fcan01_26539</name>
</gene>
<dbReference type="AlphaFoldDB" id="A0A226D0B2"/>
<keyword evidence="2" id="KW-1185">Reference proteome</keyword>
<dbReference type="Proteomes" id="UP000198287">
    <property type="component" value="Unassembled WGS sequence"/>
</dbReference>
<dbReference type="EMBL" id="LNIX01000044">
    <property type="protein sequence ID" value="OXA38659.1"/>
    <property type="molecule type" value="Genomic_DNA"/>
</dbReference>
<protein>
    <submittedName>
        <fullName evidence="1">Uncharacterized protein</fullName>
    </submittedName>
</protein>
<accession>A0A226D0B2</accession>
<reference evidence="1 2" key="1">
    <citation type="submission" date="2015-12" db="EMBL/GenBank/DDBJ databases">
        <title>The genome of Folsomia candida.</title>
        <authorList>
            <person name="Faddeeva A."/>
            <person name="Derks M.F."/>
            <person name="Anvar Y."/>
            <person name="Smit S."/>
            <person name="Van Straalen N."/>
            <person name="Roelofs D."/>
        </authorList>
    </citation>
    <scope>NUCLEOTIDE SEQUENCE [LARGE SCALE GENOMIC DNA]</scope>
    <source>
        <strain evidence="1 2">VU population</strain>
        <tissue evidence="1">Whole body</tissue>
    </source>
</reference>
<sequence length="314" mass="35334">MSFFLLGTVFYQGSMFSSLIALTPPDLPSTLESVVDSKIQIITTSFLAISMSLLRYEIIDEVMNATGKSTKLFHTLTDLKARTSFIPPSTSSSFGIALHISEARNLKFENNVFKKVMDTFAIINTEYDLDQLLAGMGVKRSPFVVRHTESPRFFINKPVTTTRGFASCVLYESIGQLVQSGLFKLWMDLQNTKNFAQGVAGGISKEQYRRIVANRIFGAKKQIIFEEAEQVELSSLENIVVLFAGIIGISIAAFMREWLTYQILSHLGWKCWRIACQVLTMMKLLLIKFQEGADILSISLVQKGCKLLRRAKWP</sequence>
<proteinExistence type="predicted"/>
<comment type="caution">
    <text evidence="1">The sequence shown here is derived from an EMBL/GenBank/DDBJ whole genome shotgun (WGS) entry which is preliminary data.</text>
</comment>
<organism evidence="1 2">
    <name type="scientific">Folsomia candida</name>
    <name type="common">Springtail</name>
    <dbReference type="NCBI Taxonomy" id="158441"/>
    <lineage>
        <taxon>Eukaryota</taxon>
        <taxon>Metazoa</taxon>
        <taxon>Ecdysozoa</taxon>
        <taxon>Arthropoda</taxon>
        <taxon>Hexapoda</taxon>
        <taxon>Collembola</taxon>
        <taxon>Entomobryomorpha</taxon>
        <taxon>Isotomoidea</taxon>
        <taxon>Isotomidae</taxon>
        <taxon>Proisotominae</taxon>
        <taxon>Folsomia</taxon>
    </lineage>
</organism>